<dbReference type="OMA" id="AQHHIFY"/>
<dbReference type="SUPFAM" id="SSF48452">
    <property type="entry name" value="TPR-like"/>
    <property type="match status" value="2"/>
</dbReference>
<dbReference type="InterPro" id="IPR042161">
    <property type="entry name" value="TTC34"/>
</dbReference>
<dbReference type="PANTHER" id="PTHR44874:SF1">
    <property type="entry name" value="TETRATRICOPEPTIDE REPEAT PROTEIN 34"/>
    <property type="match status" value="1"/>
</dbReference>
<dbReference type="InParanoid" id="H3CJF9"/>
<keyword evidence="2" id="KW-1185">Reference proteome</keyword>
<evidence type="ECO:0000313" key="2">
    <source>
        <dbReference type="Proteomes" id="UP000007303"/>
    </source>
</evidence>
<dbReference type="HOGENOM" id="CLU_030342_0_0_1"/>
<dbReference type="Proteomes" id="UP000007303">
    <property type="component" value="Unassembled WGS sequence"/>
</dbReference>
<organism evidence="1 2">
    <name type="scientific">Tetraodon nigroviridis</name>
    <name type="common">Spotted green pufferfish</name>
    <name type="synonym">Chelonodon nigroviridis</name>
    <dbReference type="NCBI Taxonomy" id="99883"/>
    <lineage>
        <taxon>Eukaryota</taxon>
        <taxon>Metazoa</taxon>
        <taxon>Chordata</taxon>
        <taxon>Craniata</taxon>
        <taxon>Vertebrata</taxon>
        <taxon>Euteleostomi</taxon>
        <taxon>Actinopterygii</taxon>
        <taxon>Neopterygii</taxon>
        <taxon>Teleostei</taxon>
        <taxon>Neoteleostei</taxon>
        <taxon>Acanthomorphata</taxon>
        <taxon>Eupercaria</taxon>
        <taxon>Tetraodontiformes</taxon>
        <taxon>Tetradontoidea</taxon>
        <taxon>Tetraodontidae</taxon>
        <taxon>Tetraodon</taxon>
    </lineage>
</organism>
<dbReference type="GeneTree" id="ENSGT00390000003047"/>
<dbReference type="PANTHER" id="PTHR44874">
    <property type="entry name" value="TETRATRICOPEPTIDE REPEAT PROTEIN 34"/>
    <property type="match status" value="1"/>
</dbReference>
<reference evidence="1" key="2">
    <citation type="submission" date="2025-08" db="UniProtKB">
        <authorList>
            <consortium name="Ensembl"/>
        </authorList>
    </citation>
    <scope>IDENTIFICATION</scope>
</reference>
<sequence>MMTPTKRDKHRSGYASPAGVHSLALLLMDLQPGEDGPQVLAADALYQLGRMEEAYRLLLSAGPAGPRAPILARLSLLQLHRGFLYDTNQLLKKLIHCGDTSCLMALLAVATSRDRALLQAHCHSAAKRILEASPDEGALREAVAYLSIAIMASGGEAVESLLERARCYALLGQQKTAIFDFSAILKDHPEHVQALCGRSFTYLMLNQQQECTHDLVAALQINEQVVAKDVLLLKGRARQARDWLHQFCRGKLADILASASVPCREEQLREAFVTCGALMKTDCREPRWHLLYVDILLAKGEDKAAGAHLRQVFGQEPRDAAAQARVGVVEAARHSYGAAARRLSRLAEKDAPTLDWVLTLIPPSQRNAVALAAAQEASSLSSAGQRTQAVSLLTVAVQAADSNRLQYLRQRAACLAQAGSHPLAVADLDAVIRSHSGSLPACPDELGVWVDDLCQRGSSLVFCSREPAALEDFSRALEAHRNRALRCIDAGLGRARLAECYLRGALQHYREQQLGKAWTFVECGLLVDSENVELRRLRSKVKREAAASCSVS</sequence>
<name>H3CJF9_TETNG</name>
<dbReference type="Gene3D" id="1.25.40.10">
    <property type="entry name" value="Tetratricopeptide repeat domain"/>
    <property type="match status" value="2"/>
</dbReference>
<dbReference type="InterPro" id="IPR011990">
    <property type="entry name" value="TPR-like_helical_dom_sf"/>
</dbReference>
<protein>
    <submittedName>
        <fullName evidence="1">Tetratricopeptide repeat domain 34</fullName>
    </submittedName>
</protein>
<reference evidence="2" key="1">
    <citation type="journal article" date="2004" name="Nature">
        <title>Genome duplication in the teleost fish Tetraodon nigroviridis reveals the early vertebrate proto-karyotype.</title>
        <authorList>
            <person name="Jaillon O."/>
            <person name="Aury J.-M."/>
            <person name="Brunet F."/>
            <person name="Petit J.-L."/>
            <person name="Stange-Thomann N."/>
            <person name="Mauceli E."/>
            <person name="Bouneau L."/>
            <person name="Fischer C."/>
            <person name="Ozouf-Costaz C."/>
            <person name="Bernot A."/>
            <person name="Nicaud S."/>
            <person name="Jaffe D."/>
            <person name="Fisher S."/>
            <person name="Lutfalla G."/>
            <person name="Dossat C."/>
            <person name="Segurens B."/>
            <person name="Dasilva C."/>
            <person name="Salanoubat M."/>
            <person name="Levy M."/>
            <person name="Boudet N."/>
            <person name="Castellano S."/>
            <person name="Anthouard V."/>
            <person name="Jubin C."/>
            <person name="Castelli V."/>
            <person name="Katinka M."/>
            <person name="Vacherie B."/>
            <person name="Biemont C."/>
            <person name="Skalli Z."/>
            <person name="Cattolico L."/>
            <person name="Poulain J."/>
            <person name="De Berardinis V."/>
            <person name="Cruaud C."/>
            <person name="Duprat S."/>
            <person name="Brottier P."/>
            <person name="Coutanceau J.-P."/>
            <person name="Gouzy J."/>
            <person name="Parra G."/>
            <person name="Lardier G."/>
            <person name="Chapple C."/>
            <person name="McKernan K.J."/>
            <person name="McEwan P."/>
            <person name="Bosak S."/>
            <person name="Kellis M."/>
            <person name="Volff J.-N."/>
            <person name="Guigo R."/>
            <person name="Zody M.C."/>
            <person name="Mesirov J."/>
            <person name="Lindblad-Toh K."/>
            <person name="Birren B."/>
            <person name="Nusbaum C."/>
            <person name="Kahn D."/>
            <person name="Robinson-Rechavi M."/>
            <person name="Laudet V."/>
            <person name="Schachter V."/>
            <person name="Quetier F."/>
            <person name="Saurin W."/>
            <person name="Scarpelli C."/>
            <person name="Wincker P."/>
            <person name="Lander E.S."/>
            <person name="Weissenbach J."/>
            <person name="Roest Crollius H."/>
        </authorList>
    </citation>
    <scope>NUCLEOTIDE SEQUENCE [LARGE SCALE GENOMIC DNA]</scope>
</reference>
<evidence type="ECO:0000313" key="1">
    <source>
        <dbReference type="Ensembl" id="ENSTNIP00000008388.1"/>
    </source>
</evidence>
<accession>H3CJF9</accession>
<dbReference type="Ensembl" id="ENSTNIT00000008555.1">
    <property type="protein sequence ID" value="ENSTNIP00000008388.1"/>
    <property type="gene ID" value="ENSTNIG00000005680.1"/>
</dbReference>
<dbReference type="AlphaFoldDB" id="H3CJF9"/>
<reference evidence="1" key="3">
    <citation type="submission" date="2025-09" db="UniProtKB">
        <authorList>
            <consortium name="Ensembl"/>
        </authorList>
    </citation>
    <scope>IDENTIFICATION</scope>
</reference>
<proteinExistence type="predicted"/>
<dbReference type="SMART" id="SM00028">
    <property type="entry name" value="TPR"/>
    <property type="match status" value="4"/>
</dbReference>
<dbReference type="InterPro" id="IPR019734">
    <property type="entry name" value="TPR_rpt"/>
</dbReference>